<evidence type="ECO:0000259" key="3">
    <source>
        <dbReference type="Pfam" id="PF02470"/>
    </source>
</evidence>
<evidence type="ECO:0000256" key="1">
    <source>
        <dbReference type="SAM" id="Coils"/>
    </source>
</evidence>
<evidence type="ECO:0000313" key="4">
    <source>
        <dbReference type="EMBL" id="NID15752.1"/>
    </source>
</evidence>
<feature type="coiled-coil region" evidence="1">
    <location>
        <begin position="187"/>
        <end position="214"/>
    </location>
</feature>
<name>A0A7X5TQR3_9GAMM</name>
<evidence type="ECO:0000256" key="2">
    <source>
        <dbReference type="SAM" id="Phobius"/>
    </source>
</evidence>
<dbReference type="Proteomes" id="UP000518878">
    <property type="component" value="Unassembled WGS sequence"/>
</dbReference>
<dbReference type="PANTHER" id="PTHR36698">
    <property type="entry name" value="BLL5892 PROTEIN"/>
    <property type="match status" value="1"/>
</dbReference>
<dbReference type="Pfam" id="PF02470">
    <property type="entry name" value="MlaD"/>
    <property type="match status" value="1"/>
</dbReference>
<dbReference type="SUPFAM" id="SSF58104">
    <property type="entry name" value="Methyl-accepting chemotaxis protein (MCP) signaling domain"/>
    <property type="match status" value="1"/>
</dbReference>
<evidence type="ECO:0000313" key="5">
    <source>
        <dbReference type="Proteomes" id="UP000518878"/>
    </source>
</evidence>
<protein>
    <submittedName>
        <fullName evidence="4">MCE family protein</fullName>
    </submittedName>
</protein>
<sequence>METRAHHILIGLFTVLVVLFGLGFGVWLAKAHSDQEWNYYDVVFNEAVTGLSRGGAVQYNGIRLGDVMQLRLDPEDPRRVLARIRVEGDTPLRKDTHAKLALTGVTGVAIIQLSGGSPGSALLVGRDGEVPVIVADPSPLSRILSNGEDLITNINQAAARASQLLSKENVHAIERTLDHLEKTTGVIADEREDIRSLIKELATTTRQANETLAESRALVHNANGLVEGQGKATLESAQRAMASLEHSMATIDRLLNDNNDAISGGAASLGQLGPALHELRDTLGSLRSITRRLDENPSGYLFGRENTKEFTP</sequence>
<dbReference type="PANTHER" id="PTHR36698:SF2">
    <property type="entry name" value="MCE_MLAD DOMAIN-CONTAINING PROTEIN"/>
    <property type="match status" value="1"/>
</dbReference>
<keyword evidence="2" id="KW-0472">Membrane</keyword>
<keyword evidence="2" id="KW-0812">Transmembrane</keyword>
<keyword evidence="1" id="KW-0175">Coiled coil</keyword>
<feature type="domain" description="Mce/MlaD" evidence="3">
    <location>
        <begin position="40"/>
        <end position="116"/>
    </location>
</feature>
<reference evidence="4 5" key="1">
    <citation type="journal article" date="2006" name="Int. J. Syst. Evol. Microbiol.">
        <title>Dyella yeojuensis sp. nov., isolated from greenhouse soil in Korea.</title>
        <authorList>
            <person name="Kim B.Y."/>
            <person name="Weon H.Y."/>
            <person name="Lee K.H."/>
            <person name="Seok S.J."/>
            <person name="Kwon S.W."/>
            <person name="Go S.J."/>
            <person name="Stackebrandt E."/>
        </authorList>
    </citation>
    <scope>NUCLEOTIDE SEQUENCE [LARGE SCALE GENOMIC DNA]</scope>
    <source>
        <strain evidence="4 5">DSM 17673</strain>
    </source>
</reference>
<dbReference type="EMBL" id="JAAQTL010000001">
    <property type="protein sequence ID" value="NID15752.1"/>
    <property type="molecule type" value="Genomic_DNA"/>
</dbReference>
<gene>
    <name evidence="4" type="ORF">HBF32_09820</name>
</gene>
<dbReference type="AlphaFoldDB" id="A0A7X5TQR3"/>
<dbReference type="Gene3D" id="1.10.287.950">
    <property type="entry name" value="Methyl-accepting chemotaxis protein"/>
    <property type="match status" value="1"/>
</dbReference>
<accession>A0A7X5TQR3</accession>
<keyword evidence="5" id="KW-1185">Reference proteome</keyword>
<dbReference type="InterPro" id="IPR003399">
    <property type="entry name" value="Mce/MlaD"/>
</dbReference>
<comment type="caution">
    <text evidence="4">The sequence shown here is derived from an EMBL/GenBank/DDBJ whole genome shotgun (WGS) entry which is preliminary data.</text>
</comment>
<keyword evidence="2" id="KW-1133">Transmembrane helix</keyword>
<feature type="transmembrane region" description="Helical" evidence="2">
    <location>
        <begin position="7"/>
        <end position="29"/>
    </location>
</feature>
<organism evidence="4 5">
    <name type="scientific">Luteibacter yeojuensis</name>
    <dbReference type="NCBI Taxonomy" id="345309"/>
    <lineage>
        <taxon>Bacteria</taxon>
        <taxon>Pseudomonadati</taxon>
        <taxon>Pseudomonadota</taxon>
        <taxon>Gammaproteobacteria</taxon>
        <taxon>Lysobacterales</taxon>
        <taxon>Rhodanobacteraceae</taxon>
        <taxon>Luteibacter</taxon>
    </lineage>
</organism>
<proteinExistence type="predicted"/>
<dbReference type="RefSeq" id="WP_166699452.1">
    <property type="nucleotide sequence ID" value="NZ_JAAQTL010000001.1"/>
</dbReference>